<comment type="caution">
    <text evidence="3">The sequence shown here is derived from an EMBL/GenBank/DDBJ whole genome shotgun (WGS) entry which is preliminary data.</text>
</comment>
<dbReference type="InterPro" id="IPR001223">
    <property type="entry name" value="Glyco_hydro18_cat"/>
</dbReference>
<dbReference type="Gene3D" id="3.20.20.80">
    <property type="entry name" value="Glycosidases"/>
    <property type="match status" value="1"/>
</dbReference>
<dbReference type="SUPFAM" id="SSF51445">
    <property type="entry name" value="(Trans)glycosidases"/>
    <property type="match status" value="1"/>
</dbReference>
<organism evidence="3 4">
    <name type="scientific">Lupinus luteus</name>
    <name type="common">European yellow lupine</name>
    <dbReference type="NCBI Taxonomy" id="3873"/>
    <lineage>
        <taxon>Eukaryota</taxon>
        <taxon>Viridiplantae</taxon>
        <taxon>Streptophyta</taxon>
        <taxon>Embryophyta</taxon>
        <taxon>Tracheophyta</taxon>
        <taxon>Spermatophyta</taxon>
        <taxon>Magnoliopsida</taxon>
        <taxon>eudicotyledons</taxon>
        <taxon>Gunneridae</taxon>
        <taxon>Pentapetalae</taxon>
        <taxon>rosids</taxon>
        <taxon>fabids</taxon>
        <taxon>Fabales</taxon>
        <taxon>Fabaceae</taxon>
        <taxon>Papilionoideae</taxon>
        <taxon>50 kb inversion clade</taxon>
        <taxon>genistoids sensu lato</taxon>
        <taxon>core genistoids</taxon>
        <taxon>Genisteae</taxon>
        <taxon>Lupinus</taxon>
    </lineage>
</organism>
<dbReference type="PANTHER" id="PTHR45708">
    <property type="entry name" value="ENDOCHITINASE"/>
    <property type="match status" value="1"/>
</dbReference>
<evidence type="ECO:0000256" key="1">
    <source>
        <dbReference type="SAM" id="SignalP"/>
    </source>
</evidence>
<feature type="domain" description="GH18" evidence="2">
    <location>
        <begin position="35"/>
        <end position="323"/>
    </location>
</feature>
<dbReference type="Proteomes" id="UP001497480">
    <property type="component" value="Unassembled WGS sequence"/>
</dbReference>
<gene>
    <name evidence="3" type="ORF">LLUT_LOCUS34373</name>
</gene>
<feature type="signal peptide" evidence="1">
    <location>
        <begin position="1"/>
        <end position="28"/>
    </location>
</feature>
<keyword evidence="1" id="KW-0732">Signal</keyword>
<dbReference type="AlphaFoldDB" id="A0AAV1YJT7"/>
<dbReference type="InterPro" id="IPR017853">
    <property type="entry name" value="GH"/>
</dbReference>
<dbReference type="GO" id="GO:0004568">
    <property type="term" value="F:chitinase activity"/>
    <property type="evidence" value="ECO:0007669"/>
    <property type="project" value="TreeGrafter"/>
</dbReference>
<dbReference type="GO" id="GO:0005975">
    <property type="term" value="P:carbohydrate metabolic process"/>
    <property type="evidence" value="ECO:0007669"/>
    <property type="project" value="InterPro"/>
</dbReference>
<keyword evidence="4" id="KW-1185">Reference proteome</keyword>
<feature type="chain" id="PRO_5043796860" description="GH18 domain-containing protein" evidence="1">
    <location>
        <begin position="29"/>
        <end position="346"/>
    </location>
</feature>
<name>A0AAV1YJT7_LUPLU</name>
<reference evidence="3 4" key="1">
    <citation type="submission" date="2024-03" db="EMBL/GenBank/DDBJ databases">
        <authorList>
            <person name="Martinez-Hernandez J."/>
        </authorList>
    </citation>
    <scope>NUCLEOTIDE SEQUENCE [LARGE SCALE GENOMIC DNA]</scope>
</reference>
<dbReference type="PANTHER" id="PTHR45708:SF31">
    <property type="entry name" value="III ACIDIC ENDOCHITINASE, PUTATIVE-RELATED"/>
    <property type="match status" value="1"/>
</dbReference>
<evidence type="ECO:0000259" key="2">
    <source>
        <dbReference type="PROSITE" id="PS51910"/>
    </source>
</evidence>
<dbReference type="InterPro" id="IPR045321">
    <property type="entry name" value="Cts1-like"/>
</dbReference>
<proteinExistence type="predicted"/>
<dbReference type="CDD" id="cd02877">
    <property type="entry name" value="GH18_hevamine_XipI_class_III"/>
    <property type="match status" value="1"/>
</dbReference>
<dbReference type="InterPro" id="IPR050542">
    <property type="entry name" value="Glycosyl_Hydrlase18_Chitinase"/>
</dbReference>
<sequence>MASTKQPRPFLLLLAFLTLSFIMNSATAAECAGSGDVSVYWGQHSDDATEGTLEEACDSGIYNILIISTLIVYDNGNKPTLNLANHCGSVNSCSKLEGPIKHCQDLGIKVFLSIGLDESSTKTRTPKATKDDGDSIVAPSEDVSKNLADYILENYLSGNHGPLGNVSLDGIDLGDVADSEHLKWDELVKAINGSTTERKIYLSASPECVYPDYYLGTAIRTGLFDYIWVEFYYQNPCIYSSGSAEDLIEQWKVWTSDVPNSKIFLGLTATNTIAGYIEPHALKSDVLPFVKEASNYGGIMIWDRYHDRNSGYSEQIKDSVQKGCRCVCDEPASANFYGLQARPFSF</sequence>
<dbReference type="PROSITE" id="PS51910">
    <property type="entry name" value="GH18_2"/>
    <property type="match status" value="1"/>
</dbReference>
<evidence type="ECO:0000313" key="4">
    <source>
        <dbReference type="Proteomes" id="UP001497480"/>
    </source>
</evidence>
<protein>
    <recommendedName>
        <fullName evidence="2">GH18 domain-containing protein</fullName>
    </recommendedName>
</protein>
<evidence type="ECO:0000313" key="3">
    <source>
        <dbReference type="EMBL" id="CAL0333313.1"/>
    </source>
</evidence>
<accession>A0AAV1YJT7</accession>
<dbReference type="EMBL" id="CAXHTB010000025">
    <property type="protein sequence ID" value="CAL0333313.1"/>
    <property type="molecule type" value="Genomic_DNA"/>
</dbReference>
<dbReference type="GO" id="GO:0005576">
    <property type="term" value="C:extracellular region"/>
    <property type="evidence" value="ECO:0007669"/>
    <property type="project" value="TreeGrafter"/>
</dbReference>